<reference evidence="1" key="1">
    <citation type="submission" date="2015-05" db="EMBL/GenBank/DDBJ databases">
        <authorList>
            <person name="Wang D.B."/>
            <person name="Wang M."/>
        </authorList>
    </citation>
    <scope>NUCLEOTIDE SEQUENCE [LARGE SCALE GENOMIC DNA]</scope>
    <source>
        <strain evidence="1">L1-83</strain>
    </source>
</reference>
<sequence length="38" mass="4369">MKCGFPHQRSNYDKVISRFQEIIAVMAASDKGDMPHEM</sequence>
<dbReference type="EMBL" id="CYYR01000019">
    <property type="protein sequence ID" value="CUO23015.1"/>
    <property type="molecule type" value="Genomic_DNA"/>
</dbReference>
<evidence type="ECO:0000313" key="1">
    <source>
        <dbReference type="EMBL" id="CRL37278.1"/>
    </source>
</evidence>
<keyword evidence="3" id="KW-1185">Reference proteome</keyword>
<evidence type="ECO:0000313" key="3">
    <source>
        <dbReference type="Proteomes" id="UP000049828"/>
    </source>
</evidence>
<dbReference type="EMBL" id="CVRS01000067">
    <property type="protein sequence ID" value="CRL37278.1"/>
    <property type="molecule type" value="Genomic_DNA"/>
</dbReference>
<protein>
    <submittedName>
        <fullName evidence="1">Uncharacterized protein</fullName>
    </submittedName>
</protein>
<gene>
    <name evidence="2" type="ORF">ERS852392_02534</name>
    <name evidence="1" type="ORF">RIL183_03441</name>
</gene>
<evidence type="ECO:0000313" key="4">
    <source>
        <dbReference type="Proteomes" id="UP000095395"/>
    </source>
</evidence>
<dbReference type="AlphaFoldDB" id="A0A0M6WKB8"/>
<evidence type="ECO:0000313" key="2">
    <source>
        <dbReference type="EMBL" id="CUO23015.1"/>
    </source>
</evidence>
<reference evidence="3" key="2">
    <citation type="submission" date="2015-05" db="EMBL/GenBank/DDBJ databases">
        <authorList>
            <consortium name="Pathogen Informatics"/>
        </authorList>
    </citation>
    <scope>NUCLEOTIDE SEQUENCE [LARGE SCALE GENOMIC DNA]</scope>
    <source>
        <strain evidence="2 4">2789STDY5608835</strain>
        <strain evidence="3">L1-83</strain>
    </source>
</reference>
<dbReference type="Proteomes" id="UP000095395">
    <property type="component" value="Unassembled WGS sequence"/>
</dbReference>
<name>A0A0M6WKB8_9FIRM</name>
<accession>A0A0M6WKB8</accession>
<dbReference type="Proteomes" id="UP000049828">
    <property type="component" value="Unassembled WGS sequence"/>
</dbReference>
<organism evidence="1 3">
    <name type="scientific">Roseburia inulinivorans</name>
    <dbReference type="NCBI Taxonomy" id="360807"/>
    <lineage>
        <taxon>Bacteria</taxon>
        <taxon>Bacillati</taxon>
        <taxon>Bacillota</taxon>
        <taxon>Clostridia</taxon>
        <taxon>Lachnospirales</taxon>
        <taxon>Lachnospiraceae</taxon>
        <taxon>Roseburia</taxon>
    </lineage>
</organism>
<proteinExistence type="predicted"/>